<evidence type="ECO:0000313" key="2">
    <source>
        <dbReference type="EMBL" id="MBM3282067.1"/>
    </source>
</evidence>
<feature type="transmembrane region" description="Helical" evidence="1">
    <location>
        <begin position="6"/>
        <end position="24"/>
    </location>
</feature>
<reference evidence="2" key="1">
    <citation type="submission" date="2019-03" db="EMBL/GenBank/DDBJ databases">
        <title>Lake Tanganyika Metagenome-Assembled Genomes (MAGs).</title>
        <authorList>
            <person name="Tran P."/>
        </authorList>
    </citation>
    <scope>NUCLEOTIDE SEQUENCE</scope>
    <source>
        <strain evidence="2">M_DeepCast_50m_m2_156</strain>
    </source>
</reference>
<evidence type="ECO:0000256" key="1">
    <source>
        <dbReference type="SAM" id="Phobius"/>
    </source>
</evidence>
<protein>
    <submittedName>
        <fullName evidence="2">Uncharacterized protein</fullName>
    </submittedName>
</protein>
<dbReference type="Proteomes" id="UP000774699">
    <property type="component" value="Unassembled WGS sequence"/>
</dbReference>
<keyword evidence="1" id="KW-1133">Transmembrane helix</keyword>
<dbReference type="AlphaFoldDB" id="A0A8T4C702"/>
<keyword evidence="1" id="KW-0812">Transmembrane</keyword>
<gene>
    <name evidence="2" type="ORF">FJY86_01855</name>
</gene>
<sequence>MSIPLSMILILGTVFGLFFFNYFQKKFQWKWLGASLATGIVFFTIILFIIHSVNLFSAYALTDSSSIPADIRNDPLFQADQPNPLILFVSAFIQSLFSGIVLALISLPFLFGGVALFDALRVRVKGVWSRLALICFLASGLMVILLSFFPWLLVSLVYMVYWGW</sequence>
<keyword evidence="1" id="KW-0472">Membrane</keyword>
<accession>A0A8T4C702</accession>
<evidence type="ECO:0000313" key="3">
    <source>
        <dbReference type="Proteomes" id="UP000774699"/>
    </source>
</evidence>
<feature type="transmembrane region" description="Helical" evidence="1">
    <location>
        <begin position="131"/>
        <end position="161"/>
    </location>
</feature>
<comment type="caution">
    <text evidence="2">The sequence shown here is derived from an EMBL/GenBank/DDBJ whole genome shotgun (WGS) entry which is preliminary data.</text>
</comment>
<organism evidence="2 3">
    <name type="scientific">Candidatus Iainarchaeum sp</name>
    <dbReference type="NCBI Taxonomy" id="3101447"/>
    <lineage>
        <taxon>Archaea</taxon>
        <taxon>Candidatus Iainarchaeota</taxon>
        <taxon>Candidatus Iainarchaeia</taxon>
        <taxon>Candidatus Iainarchaeales</taxon>
        <taxon>Candidatus Iainarchaeaceae</taxon>
        <taxon>Candidatus Iainarchaeum</taxon>
    </lineage>
</organism>
<name>A0A8T4C702_9ARCH</name>
<dbReference type="EMBL" id="VGJJ01000008">
    <property type="protein sequence ID" value="MBM3282067.1"/>
    <property type="molecule type" value="Genomic_DNA"/>
</dbReference>
<feature type="transmembrane region" description="Helical" evidence="1">
    <location>
        <begin position="31"/>
        <end position="53"/>
    </location>
</feature>
<feature type="transmembrane region" description="Helical" evidence="1">
    <location>
        <begin position="85"/>
        <end position="111"/>
    </location>
</feature>
<proteinExistence type="predicted"/>